<proteinExistence type="predicted"/>
<protein>
    <submittedName>
        <fullName evidence="1">Helix-turn-helix domain-containing protein</fullName>
    </submittedName>
</protein>
<accession>A0ABW1LTC8</accession>
<organism evidence="1 2">
    <name type="scientific">Streptomyces pratens</name>
    <dbReference type="NCBI Taxonomy" id="887456"/>
    <lineage>
        <taxon>Bacteria</taxon>
        <taxon>Bacillati</taxon>
        <taxon>Actinomycetota</taxon>
        <taxon>Actinomycetes</taxon>
        <taxon>Kitasatosporales</taxon>
        <taxon>Streptomycetaceae</taxon>
        <taxon>Streptomyces</taxon>
    </lineage>
</organism>
<dbReference type="RefSeq" id="WP_386392411.1">
    <property type="nucleotide sequence ID" value="NZ_JBHSPT010000004.1"/>
</dbReference>
<sequence>MRYAHGGGLTSKEQQKRELVRLESAERFARGEPTETVARGLRVTVRSVRRWQGAWEQGGADTLRSTGLPRWNG</sequence>
<gene>
    <name evidence="1" type="ORF">ACFP50_01460</name>
</gene>
<keyword evidence="2" id="KW-1185">Reference proteome</keyword>
<comment type="caution">
    <text evidence="1">The sequence shown here is derived from an EMBL/GenBank/DDBJ whole genome shotgun (WGS) entry which is preliminary data.</text>
</comment>
<reference evidence="2" key="1">
    <citation type="journal article" date="2019" name="Int. J. Syst. Evol. Microbiol.">
        <title>The Global Catalogue of Microorganisms (GCM) 10K type strain sequencing project: providing services to taxonomists for standard genome sequencing and annotation.</title>
        <authorList>
            <consortium name="The Broad Institute Genomics Platform"/>
            <consortium name="The Broad Institute Genome Sequencing Center for Infectious Disease"/>
            <person name="Wu L."/>
            <person name="Ma J."/>
        </authorList>
    </citation>
    <scope>NUCLEOTIDE SEQUENCE [LARGE SCALE GENOMIC DNA]</scope>
    <source>
        <strain evidence="2">JCM 12763</strain>
    </source>
</reference>
<evidence type="ECO:0000313" key="1">
    <source>
        <dbReference type="EMBL" id="MFC6054197.1"/>
    </source>
</evidence>
<dbReference type="Proteomes" id="UP001596242">
    <property type="component" value="Unassembled WGS sequence"/>
</dbReference>
<dbReference type="SUPFAM" id="SSF46689">
    <property type="entry name" value="Homeodomain-like"/>
    <property type="match status" value="1"/>
</dbReference>
<dbReference type="InterPro" id="IPR009057">
    <property type="entry name" value="Homeodomain-like_sf"/>
</dbReference>
<name>A0ABW1LTC8_9ACTN</name>
<dbReference type="EMBL" id="JBHSPT010000004">
    <property type="protein sequence ID" value="MFC6054197.1"/>
    <property type="molecule type" value="Genomic_DNA"/>
</dbReference>
<evidence type="ECO:0000313" key="2">
    <source>
        <dbReference type="Proteomes" id="UP001596242"/>
    </source>
</evidence>
<dbReference type="Pfam" id="PF13384">
    <property type="entry name" value="HTH_23"/>
    <property type="match status" value="1"/>
</dbReference>